<sequence length="336" mass="37075">MVSPNGAQSPGGGQVLPPGSKASSIPYHPLYNPPSNETEIVRKLLSTGTGGGDDDDDHHQEIQFAHQNPFSNPPSSSSSLSPPPDSFLLGNMINSNALLSSKTSNYHEIEEATDPDNWIEDAVDNKKLLVHQPPPPPPPPPQLTNLSYPTSLDDYVVRSVGVRNIMETNQIPIVNNPPIMAAAAAIDPMVALSQQQASDWLQFQLPFRLPEPAVIAAPSYPDSEFDQKPVLDVGYSEEKPVIAMPNTGTRAETRKTAKLQKTTSLDSQAAMSSASKRRRSDETMEKSIEKRKNRMMKNRESAARSRAKKQAYTNHLEQEVVRLRRENQWLKKKKIG</sequence>
<protein>
    <submittedName>
        <fullName evidence="6">Basic-leucine zipper transcription factor</fullName>
    </submittedName>
</protein>
<dbReference type="Gene3D" id="1.20.5.170">
    <property type="match status" value="1"/>
</dbReference>
<dbReference type="GO" id="GO:0005634">
    <property type="term" value="C:nucleus"/>
    <property type="evidence" value="ECO:0007669"/>
    <property type="project" value="UniProtKB-SubCell"/>
</dbReference>
<dbReference type="InterPro" id="IPR004827">
    <property type="entry name" value="bZIP"/>
</dbReference>
<dbReference type="InterPro" id="IPR046347">
    <property type="entry name" value="bZIP_sf"/>
</dbReference>
<evidence type="ECO:0000256" key="3">
    <source>
        <dbReference type="ARBA" id="ARBA00023242"/>
    </source>
</evidence>
<feature type="compositionally biased region" description="Basic and acidic residues" evidence="4">
    <location>
        <begin position="279"/>
        <end position="290"/>
    </location>
</feature>
<evidence type="ECO:0000313" key="6">
    <source>
        <dbReference type="EMBL" id="POO04075.1"/>
    </source>
</evidence>
<name>A0A2P5G222_TREOI</name>
<feature type="region of interest" description="Disordered" evidence="4">
    <location>
        <begin position="253"/>
        <end position="313"/>
    </location>
</feature>
<evidence type="ECO:0000256" key="1">
    <source>
        <dbReference type="ARBA" id="ARBA00004123"/>
    </source>
</evidence>
<dbReference type="PROSITE" id="PS00036">
    <property type="entry name" value="BZIP_BASIC"/>
    <property type="match status" value="1"/>
</dbReference>
<dbReference type="InParanoid" id="A0A2P5G222"/>
<dbReference type="GO" id="GO:0045893">
    <property type="term" value="P:positive regulation of DNA-templated transcription"/>
    <property type="evidence" value="ECO:0007669"/>
    <property type="project" value="InterPro"/>
</dbReference>
<proteinExistence type="predicted"/>
<comment type="subcellular location">
    <subcellularLocation>
        <location evidence="1">Nucleus</location>
    </subcellularLocation>
</comment>
<dbReference type="AlphaFoldDB" id="A0A2P5G222"/>
<evidence type="ECO:0000256" key="2">
    <source>
        <dbReference type="ARBA" id="ARBA00023125"/>
    </source>
</evidence>
<dbReference type="PANTHER" id="PTHR22952">
    <property type="entry name" value="CAMP-RESPONSE ELEMENT BINDING PROTEIN-RELATED"/>
    <property type="match status" value="1"/>
</dbReference>
<dbReference type="GO" id="GO:0003677">
    <property type="term" value="F:DNA binding"/>
    <property type="evidence" value="ECO:0007669"/>
    <property type="project" value="UniProtKB-KW"/>
</dbReference>
<evidence type="ECO:0000256" key="4">
    <source>
        <dbReference type="SAM" id="MobiDB-lite"/>
    </source>
</evidence>
<comment type="caution">
    <text evidence="6">The sequence shown here is derived from an EMBL/GenBank/DDBJ whole genome shotgun (WGS) entry which is preliminary data.</text>
</comment>
<dbReference type="Proteomes" id="UP000237000">
    <property type="component" value="Unassembled WGS sequence"/>
</dbReference>
<feature type="compositionally biased region" description="Low complexity" evidence="4">
    <location>
        <begin position="68"/>
        <end position="80"/>
    </location>
</feature>
<feature type="domain" description="BZIP" evidence="5">
    <location>
        <begin position="288"/>
        <end position="333"/>
    </location>
</feature>
<dbReference type="CDD" id="cd14707">
    <property type="entry name" value="bZIP_plant_BZIP46"/>
    <property type="match status" value="1"/>
</dbReference>
<dbReference type="PANTHER" id="PTHR22952:SF175">
    <property type="entry name" value="PROTEIN ABSCISIC ACID-INSENSITIVE 5"/>
    <property type="match status" value="1"/>
</dbReference>
<evidence type="ECO:0000259" key="5">
    <source>
        <dbReference type="PROSITE" id="PS50217"/>
    </source>
</evidence>
<dbReference type="EMBL" id="JXTC01000001">
    <property type="protein sequence ID" value="POO04075.1"/>
    <property type="molecule type" value="Genomic_DNA"/>
</dbReference>
<dbReference type="Pfam" id="PF00170">
    <property type="entry name" value="bZIP_1"/>
    <property type="match status" value="1"/>
</dbReference>
<organism evidence="6 7">
    <name type="scientific">Trema orientale</name>
    <name type="common">Charcoal tree</name>
    <name type="synonym">Celtis orientalis</name>
    <dbReference type="NCBI Taxonomy" id="63057"/>
    <lineage>
        <taxon>Eukaryota</taxon>
        <taxon>Viridiplantae</taxon>
        <taxon>Streptophyta</taxon>
        <taxon>Embryophyta</taxon>
        <taxon>Tracheophyta</taxon>
        <taxon>Spermatophyta</taxon>
        <taxon>Magnoliopsida</taxon>
        <taxon>eudicotyledons</taxon>
        <taxon>Gunneridae</taxon>
        <taxon>Pentapetalae</taxon>
        <taxon>rosids</taxon>
        <taxon>fabids</taxon>
        <taxon>Rosales</taxon>
        <taxon>Cannabaceae</taxon>
        <taxon>Trema</taxon>
    </lineage>
</organism>
<dbReference type="InterPro" id="IPR043452">
    <property type="entry name" value="BZIP46-like"/>
</dbReference>
<keyword evidence="3" id="KW-0539">Nucleus</keyword>
<evidence type="ECO:0000313" key="7">
    <source>
        <dbReference type="Proteomes" id="UP000237000"/>
    </source>
</evidence>
<accession>A0A2P5G222</accession>
<dbReference type="OrthoDB" id="644067at2759"/>
<keyword evidence="7" id="KW-1185">Reference proteome</keyword>
<dbReference type="SUPFAM" id="SSF57959">
    <property type="entry name" value="Leucine zipper domain"/>
    <property type="match status" value="1"/>
</dbReference>
<dbReference type="PROSITE" id="PS50217">
    <property type="entry name" value="BZIP"/>
    <property type="match status" value="1"/>
</dbReference>
<gene>
    <name evidence="6" type="primary">TorBZIP1</name>
    <name evidence="6" type="ORF">TorRG33x02_003790</name>
</gene>
<keyword evidence="2" id="KW-0238">DNA-binding</keyword>
<dbReference type="STRING" id="63057.A0A2P5G222"/>
<reference evidence="7" key="1">
    <citation type="submission" date="2016-06" db="EMBL/GenBank/DDBJ databases">
        <title>Parallel loss of symbiosis genes in relatives of nitrogen-fixing non-legume Parasponia.</title>
        <authorList>
            <person name="Van Velzen R."/>
            <person name="Holmer R."/>
            <person name="Bu F."/>
            <person name="Rutten L."/>
            <person name="Van Zeijl A."/>
            <person name="Liu W."/>
            <person name="Santuari L."/>
            <person name="Cao Q."/>
            <person name="Sharma T."/>
            <person name="Shen D."/>
            <person name="Roswanjaya Y."/>
            <person name="Wardhani T."/>
            <person name="Kalhor M.S."/>
            <person name="Jansen J."/>
            <person name="Van den Hoogen J."/>
            <person name="Gungor B."/>
            <person name="Hartog M."/>
            <person name="Hontelez J."/>
            <person name="Verver J."/>
            <person name="Yang W.-C."/>
            <person name="Schijlen E."/>
            <person name="Repin R."/>
            <person name="Schilthuizen M."/>
            <person name="Schranz E."/>
            <person name="Heidstra R."/>
            <person name="Miyata K."/>
            <person name="Fedorova E."/>
            <person name="Kohlen W."/>
            <person name="Bisseling T."/>
            <person name="Smit S."/>
            <person name="Geurts R."/>
        </authorList>
    </citation>
    <scope>NUCLEOTIDE SEQUENCE [LARGE SCALE GENOMIC DNA]</scope>
    <source>
        <strain evidence="7">cv. RG33-2</strain>
    </source>
</reference>
<feature type="region of interest" description="Disordered" evidence="4">
    <location>
        <begin position="1"/>
        <end position="86"/>
    </location>
</feature>
<dbReference type="SMART" id="SM00338">
    <property type="entry name" value="BRLZ"/>
    <property type="match status" value="1"/>
</dbReference>
<dbReference type="GO" id="GO:0003700">
    <property type="term" value="F:DNA-binding transcription factor activity"/>
    <property type="evidence" value="ECO:0007669"/>
    <property type="project" value="InterPro"/>
</dbReference>